<accession>A0A484NF49</accession>
<feature type="region of interest" description="Disordered" evidence="1">
    <location>
        <begin position="72"/>
        <end position="101"/>
    </location>
</feature>
<evidence type="ECO:0008006" key="4">
    <source>
        <dbReference type="Google" id="ProtNLM"/>
    </source>
</evidence>
<reference evidence="2 3" key="1">
    <citation type="submission" date="2018-04" db="EMBL/GenBank/DDBJ databases">
        <authorList>
            <person name="Vogel A."/>
        </authorList>
    </citation>
    <scope>NUCLEOTIDE SEQUENCE [LARGE SCALE GENOMIC DNA]</scope>
</reference>
<dbReference type="AlphaFoldDB" id="A0A484NF49"/>
<dbReference type="Proteomes" id="UP000595140">
    <property type="component" value="Unassembled WGS sequence"/>
</dbReference>
<name>A0A484NF49_9ASTE</name>
<dbReference type="Gene3D" id="3.30.420.10">
    <property type="entry name" value="Ribonuclease H-like superfamily/Ribonuclease H"/>
    <property type="match status" value="1"/>
</dbReference>
<dbReference type="PANTHER" id="PTHR47169">
    <property type="entry name" value="OS01G0541250 PROTEIN"/>
    <property type="match status" value="1"/>
</dbReference>
<organism evidence="2 3">
    <name type="scientific">Cuscuta campestris</name>
    <dbReference type="NCBI Taxonomy" id="132261"/>
    <lineage>
        <taxon>Eukaryota</taxon>
        <taxon>Viridiplantae</taxon>
        <taxon>Streptophyta</taxon>
        <taxon>Embryophyta</taxon>
        <taxon>Tracheophyta</taxon>
        <taxon>Spermatophyta</taxon>
        <taxon>Magnoliopsida</taxon>
        <taxon>eudicotyledons</taxon>
        <taxon>Gunneridae</taxon>
        <taxon>Pentapetalae</taxon>
        <taxon>asterids</taxon>
        <taxon>lamiids</taxon>
        <taxon>Solanales</taxon>
        <taxon>Convolvulaceae</taxon>
        <taxon>Cuscuteae</taxon>
        <taxon>Cuscuta</taxon>
        <taxon>Cuscuta subgen. Grammica</taxon>
        <taxon>Cuscuta sect. Cleistogrammica</taxon>
    </lineage>
</organism>
<evidence type="ECO:0000313" key="2">
    <source>
        <dbReference type="EMBL" id="VFQ98898.1"/>
    </source>
</evidence>
<dbReference type="OrthoDB" id="155387at2759"/>
<dbReference type="GO" id="GO:0003676">
    <property type="term" value="F:nucleic acid binding"/>
    <property type="evidence" value="ECO:0007669"/>
    <property type="project" value="InterPro"/>
</dbReference>
<proteinExistence type="predicted"/>
<dbReference type="InterPro" id="IPR036397">
    <property type="entry name" value="RNaseH_sf"/>
</dbReference>
<dbReference type="PANTHER" id="PTHR47169:SF2">
    <property type="entry name" value="OS01G0541250 PROTEIN"/>
    <property type="match status" value="1"/>
</dbReference>
<dbReference type="EMBL" id="OOIL02006630">
    <property type="protein sequence ID" value="VFQ98898.1"/>
    <property type="molecule type" value="Genomic_DNA"/>
</dbReference>
<sequence>MDLPLFPFDLNEVSPLSASEHAAFEGVSFPTSPEAAITELLFNGRRARNNPNLGAGRPSAASLAYLSAPATVHTGHNTSPAEQTEETQQQTRSKRRLSMELSQETTTFYTLPTEDDPYRTIQSKKFIPKIMFVAVVGRPRFGESGETLWDGKVGIFPFTYEEAAKRNSKNRPAGTLETKPVDVVNRQVMKAMMLTRVIPEIKSKWPDAHNKHIIIQQDNAKPHVDPADSEIVQVCQENGWDIKVQLQPPNSPDLNVLDLGFFRAIDSIKDQKALKNVKDLISDVEKAFEEMTPQKLNRVFLTYQCCMEEIIKQKGGNQYKIPHMGKDRLERMNQLPDNIQVRMDDVVAAQNFIASEGGW</sequence>
<protein>
    <recommendedName>
        <fullName evidence="4">Tc1-like transposase DDE domain-containing protein</fullName>
    </recommendedName>
</protein>
<evidence type="ECO:0000256" key="1">
    <source>
        <dbReference type="SAM" id="MobiDB-lite"/>
    </source>
</evidence>
<gene>
    <name evidence="2" type="ORF">CCAM_LOCUS40674</name>
</gene>
<keyword evidence="3" id="KW-1185">Reference proteome</keyword>
<evidence type="ECO:0000313" key="3">
    <source>
        <dbReference type="Proteomes" id="UP000595140"/>
    </source>
</evidence>